<keyword evidence="4" id="KW-1185">Reference proteome</keyword>
<dbReference type="OrthoDB" id="10669743at2759"/>
<name>F0V743_NEOCL</name>
<feature type="region of interest" description="Disordered" evidence="1">
    <location>
        <begin position="89"/>
        <end position="131"/>
    </location>
</feature>
<dbReference type="AlphaFoldDB" id="F0V743"/>
<evidence type="ECO:0000256" key="1">
    <source>
        <dbReference type="SAM" id="MobiDB-lite"/>
    </source>
</evidence>
<feature type="region of interest" description="Disordered" evidence="1">
    <location>
        <begin position="179"/>
        <end position="206"/>
    </location>
</feature>
<feature type="compositionally biased region" description="Basic and acidic residues" evidence="1">
    <location>
        <begin position="21"/>
        <end position="58"/>
    </location>
</feature>
<organism evidence="2 4">
    <name type="scientific">Neospora caninum (strain Liverpool)</name>
    <dbReference type="NCBI Taxonomy" id="572307"/>
    <lineage>
        <taxon>Eukaryota</taxon>
        <taxon>Sar</taxon>
        <taxon>Alveolata</taxon>
        <taxon>Apicomplexa</taxon>
        <taxon>Conoidasida</taxon>
        <taxon>Coccidia</taxon>
        <taxon>Eucoccidiorida</taxon>
        <taxon>Eimeriorina</taxon>
        <taxon>Sarcocystidae</taxon>
        <taxon>Neospora</taxon>
    </lineage>
</organism>
<evidence type="ECO:0000313" key="4">
    <source>
        <dbReference type="Proteomes" id="UP000007494"/>
    </source>
</evidence>
<dbReference type="GeneID" id="13445735"/>
<evidence type="ECO:0000313" key="3">
    <source>
        <dbReference type="EMBL" id="CEL64113.1"/>
    </source>
</evidence>
<feature type="region of interest" description="Disordered" evidence="1">
    <location>
        <begin position="491"/>
        <end position="534"/>
    </location>
</feature>
<dbReference type="VEuPathDB" id="ToxoDB:NCLIV_000320"/>
<reference evidence="4" key="3">
    <citation type="journal article" date="2012" name="PLoS Pathog.">
        <title>Comparative genomics of the apicomplexan parasites Toxoplasma gondii and Neospora caninum: Coccidia differing in host range and transmission strategy.</title>
        <authorList>
            <person name="Reid A.J."/>
            <person name="Vermont S.J."/>
            <person name="Cotton J.A."/>
            <person name="Harris D."/>
            <person name="Hill-Cawthorne G.A."/>
            <person name="Konen-Waisman S."/>
            <person name="Latham S.M."/>
            <person name="Mourier T."/>
            <person name="Norton R."/>
            <person name="Quail M.A."/>
            <person name="Sanders M."/>
            <person name="Shanmugam D."/>
            <person name="Sohal A."/>
            <person name="Wasmuth J.D."/>
            <person name="Brunk B."/>
            <person name="Grigg M.E."/>
            <person name="Howard J.C."/>
            <person name="Parkinson J."/>
            <person name="Roos D.S."/>
            <person name="Trees A.J."/>
            <person name="Berriman M."/>
            <person name="Pain A."/>
            <person name="Wastling J.M."/>
        </authorList>
    </citation>
    <scope>NUCLEOTIDE SEQUENCE [LARGE SCALE GENOMIC DNA]</scope>
    <source>
        <strain evidence="4">Liverpool</strain>
    </source>
</reference>
<feature type="compositionally biased region" description="Polar residues" evidence="1">
    <location>
        <begin position="517"/>
        <end position="527"/>
    </location>
</feature>
<reference evidence="2" key="2">
    <citation type="submission" date="2011-03" db="EMBL/GenBank/DDBJ databases">
        <title>Comparative genomics and transcriptomics of Neospora caninum and Toxoplasma gondii.</title>
        <authorList>
            <person name="Reid A.J."/>
            <person name="Sohal A."/>
            <person name="Harris D."/>
            <person name="Quail M."/>
            <person name="Sanders M."/>
            <person name="Berriman M."/>
            <person name="Wastling J.M."/>
            <person name="Pain A."/>
        </authorList>
    </citation>
    <scope>NUCLEOTIDE SEQUENCE</scope>
    <source>
        <strain evidence="2">Liverpool</strain>
    </source>
</reference>
<accession>F0V743</accession>
<feature type="compositionally biased region" description="Basic and acidic residues" evidence="1">
    <location>
        <begin position="491"/>
        <end position="509"/>
    </location>
</feature>
<feature type="region of interest" description="Disordered" evidence="1">
    <location>
        <begin position="1"/>
        <end position="58"/>
    </location>
</feature>
<sequence length="591" mass="63360">MRPLFPAIAGGPPATALSPRARSEGDRRGDDNGDTTGGKREGEEARSAHAETADCGREEVGEADCFDADFYPLPASLCPGRGSDLSSSALFLQRRGGKEERPGGEEERPGGEATEGARWGKNEEPPRGVEEAKLRRVETAVGSDVAVAASSVAALAAFPPFSATRVFCDADHRPSSPLLSLFPSPARLSSLPRPVPRSPRSADASVSAHLPPVFPDAHSLELLPASSCLADLLCSSALADFQPSAGTSPESGDCVRTRAERDRMIAHLFRPRPREARRERRKYRQPYEKDGLLRMILGGCLGKRIALVLAQGGAVEGRFVRCIDRRHVSRRSLPLPFFQRMQERAAAGETDGGNLPGTVGPLFLAGRNPLQSTGTVGSPPPPRVGSEDRDVRRRARESSPAASDSPPPGPPPVGCTYSGKCERGAGVQTAAWQRASGPAPQQRRNGTGGDLRMRRFQWRRTVSRIVLEEAVVYRHTTTVFAAAHSSVVSAEHRQAKARRGTADKGRKWLSEQGLETRASSPGASSGVPTPRGERRDGREFLASVCVKASAVAFIVGTAGDSVRGLDGRVKKKYVDAVKNKVFDRTLRLGSR</sequence>
<feature type="compositionally biased region" description="Low complexity" evidence="1">
    <location>
        <begin position="179"/>
        <end position="192"/>
    </location>
</feature>
<feature type="compositionally biased region" description="Basic and acidic residues" evidence="1">
    <location>
        <begin position="96"/>
        <end position="110"/>
    </location>
</feature>
<feature type="compositionally biased region" description="Basic and acidic residues" evidence="1">
    <location>
        <begin position="118"/>
        <end position="131"/>
    </location>
</feature>
<gene>
    <name evidence="3" type="ORF">BN1204_000320</name>
    <name evidence="2" type="ORF">NCLIV_000320</name>
</gene>
<reference evidence="2" key="1">
    <citation type="submission" date="2011-02" db="EMBL/GenBank/DDBJ databases">
        <authorList>
            <person name="Aslett M."/>
        </authorList>
    </citation>
    <scope>NUCLEOTIDE SEQUENCE</scope>
    <source>
        <strain evidence="2">Liverpool</strain>
    </source>
</reference>
<dbReference type="eggNOG" id="KOG1499">
    <property type="taxonomic scope" value="Eukaryota"/>
</dbReference>
<dbReference type="RefSeq" id="XP_003879569.1">
    <property type="nucleotide sequence ID" value="XM_003879520.1"/>
</dbReference>
<dbReference type="Proteomes" id="UP000007494">
    <property type="component" value="Chromosome Ia"/>
</dbReference>
<protein>
    <submittedName>
        <fullName evidence="2">Uncharacterized protein</fullName>
    </submittedName>
</protein>
<evidence type="ECO:0000313" key="2">
    <source>
        <dbReference type="EMBL" id="CBZ49534.1"/>
    </source>
</evidence>
<proteinExistence type="predicted"/>
<feature type="region of interest" description="Disordered" evidence="1">
    <location>
        <begin position="346"/>
        <end position="452"/>
    </location>
</feature>
<dbReference type="InParanoid" id="F0V743"/>
<dbReference type="EMBL" id="FR823380">
    <property type="protein sequence ID" value="CBZ49534.1"/>
    <property type="molecule type" value="Genomic_DNA"/>
</dbReference>
<dbReference type="EMBL" id="LN714474">
    <property type="protein sequence ID" value="CEL64113.1"/>
    <property type="molecule type" value="Genomic_DNA"/>
</dbReference>
<reference evidence="3" key="4">
    <citation type="journal article" date="2015" name="PLoS ONE">
        <title>Comprehensive Evaluation of Toxoplasma gondii VEG and Neospora caninum LIV Genomes with Tachyzoite Stage Transcriptome and Proteome Defines Novel Transcript Features.</title>
        <authorList>
            <person name="Ramaprasad A."/>
            <person name="Mourier T."/>
            <person name="Naeem R."/>
            <person name="Malas T.B."/>
            <person name="Moussa E."/>
            <person name="Panigrahi A."/>
            <person name="Vermont S.J."/>
            <person name="Otto T.D."/>
            <person name="Wastling J."/>
            <person name="Pain A."/>
        </authorList>
    </citation>
    <scope>NUCLEOTIDE SEQUENCE</scope>
    <source>
        <strain evidence="3">Liverpool</strain>
    </source>
</reference>